<dbReference type="GO" id="GO:0016020">
    <property type="term" value="C:membrane"/>
    <property type="evidence" value="ECO:0007669"/>
    <property type="project" value="UniProtKB-SubCell"/>
</dbReference>
<evidence type="ECO:0000313" key="7">
    <source>
        <dbReference type="Proteomes" id="UP000039865"/>
    </source>
</evidence>
<proteinExistence type="predicted"/>
<dbReference type="AlphaFoldDB" id="A0A078AEB1"/>
<keyword evidence="3 5" id="KW-1133">Transmembrane helix</keyword>
<dbReference type="Gene3D" id="1.20.1080.10">
    <property type="entry name" value="Glycerol uptake facilitator protein"/>
    <property type="match status" value="1"/>
</dbReference>
<protein>
    <recommendedName>
        <fullName evidence="8">Mip family channel protein</fullName>
    </recommendedName>
</protein>
<dbReference type="Proteomes" id="UP000039865">
    <property type="component" value="Unassembled WGS sequence"/>
</dbReference>
<sequence>MSISIVSVFFLEVFFSMTMMLTILHCKNAKLSLFKDNVPGFLAGQIGIYFGVSCIGKRTGAVMSPNIGFCNVTFVAMVQNRSDVLPYLASYFIGPYCGSLIAGIFVKYVAIPTIRIIEADKELRKLEFQTISTASSLNTIKTEPMKQGKKQYY</sequence>
<dbReference type="InterPro" id="IPR023271">
    <property type="entry name" value="Aquaporin-like"/>
</dbReference>
<dbReference type="SUPFAM" id="SSF81338">
    <property type="entry name" value="Aquaporin-like"/>
    <property type="match status" value="1"/>
</dbReference>
<dbReference type="InParanoid" id="A0A078AEB1"/>
<keyword evidence="4 5" id="KW-0472">Membrane</keyword>
<name>A0A078AEB1_STYLE</name>
<evidence type="ECO:0000256" key="3">
    <source>
        <dbReference type="ARBA" id="ARBA00022989"/>
    </source>
</evidence>
<comment type="subcellular location">
    <subcellularLocation>
        <location evidence="1">Membrane</location>
        <topology evidence="1">Multi-pass membrane protein</topology>
    </subcellularLocation>
</comment>
<evidence type="ECO:0000256" key="5">
    <source>
        <dbReference type="SAM" id="Phobius"/>
    </source>
</evidence>
<dbReference type="EMBL" id="CCKQ01008710">
    <property type="protein sequence ID" value="CDW80176.1"/>
    <property type="molecule type" value="Genomic_DNA"/>
</dbReference>
<keyword evidence="7" id="KW-1185">Reference proteome</keyword>
<evidence type="ECO:0000256" key="2">
    <source>
        <dbReference type="ARBA" id="ARBA00022692"/>
    </source>
</evidence>
<reference evidence="6 7" key="1">
    <citation type="submission" date="2014-06" db="EMBL/GenBank/DDBJ databases">
        <authorList>
            <person name="Swart Estienne"/>
        </authorList>
    </citation>
    <scope>NUCLEOTIDE SEQUENCE [LARGE SCALE GENOMIC DNA]</scope>
    <source>
        <strain evidence="6 7">130c</strain>
    </source>
</reference>
<evidence type="ECO:0000256" key="4">
    <source>
        <dbReference type="ARBA" id="ARBA00023136"/>
    </source>
</evidence>
<evidence type="ECO:0008006" key="8">
    <source>
        <dbReference type="Google" id="ProtNLM"/>
    </source>
</evidence>
<evidence type="ECO:0000313" key="6">
    <source>
        <dbReference type="EMBL" id="CDW80176.1"/>
    </source>
</evidence>
<evidence type="ECO:0000256" key="1">
    <source>
        <dbReference type="ARBA" id="ARBA00004141"/>
    </source>
</evidence>
<keyword evidence="2 5" id="KW-0812">Transmembrane</keyword>
<accession>A0A078AEB1</accession>
<feature type="transmembrane region" description="Helical" evidence="5">
    <location>
        <begin position="6"/>
        <end position="26"/>
    </location>
</feature>
<organism evidence="6 7">
    <name type="scientific">Stylonychia lemnae</name>
    <name type="common">Ciliate</name>
    <dbReference type="NCBI Taxonomy" id="5949"/>
    <lineage>
        <taxon>Eukaryota</taxon>
        <taxon>Sar</taxon>
        <taxon>Alveolata</taxon>
        <taxon>Ciliophora</taxon>
        <taxon>Intramacronucleata</taxon>
        <taxon>Spirotrichea</taxon>
        <taxon>Stichotrichia</taxon>
        <taxon>Sporadotrichida</taxon>
        <taxon>Oxytrichidae</taxon>
        <taxon>Stylonychinae</taxon>
        <taxon>Stylonychia</taxon>
    </lineage>
</organism>
<gene>
    <name evidence="6" type="primary">Contig3583.g3827</name>
    <name evidence="6" type="ORF">STYLEM_9172</name>
</gene>